<name>A0A830HV00_9CHLO</name>
<dbReference type="FunFam" id="2.30.30.870:FF:000001">
    <property type="entry name" value="Protein pelota homolog"/>
    <property type="match status" value="1"/>
</dbReference>
<accession>A0A830HV00</accession>
<dbReference type="SUPFAM" id="SSF53137">
    <property type="entry name" value="Translational machinery components"/>
    <property type="match status" value="1"/>
</dbReference>
<proteinExistence type="inferred from homology"/>
<dbReference type="OrthoDB" id="10249111at2759"/>
<dbReference type="GO" id="GO:0046872">
    <property type="term" value="F:metal ion binding"/>
    <property type="evidence" value="ECO:0007669"/>
    <property type="project" value="UniProtKB-KW"/>
</dbReference>
<dbReference type="InterPro" id="IPR058547">
    <property type="entry name" value="Pelota_N"/>
</dbReference>
<dbReference type="Gene3D" id="3.30.1330.30">
    <property type="match status" value="1"/>
</dbReference>
<dbReference type="SMART" id="SM01194">
    <property type="entry name" value="eRF1_1"/>
    <property type="match status" value="1"/>
</dbReference>
<keyword evidence="4 6" id="KW-0963">Cytoplasm</keyword>
<comment type="cofactor">
    <cofactor evidence="1 6">
        <name>a divalent metal cation</name>
        <dbReference type="ChEBI" id="CHEBI:60240"/>
    </cofactor>
</comment>
<dbReference type="Gene3D" id="3.30.420.60">
    <property type="entry name" value="eRF1 domain 2"/>
    <property type="match status" value="1"/>
</dbReference>
<dbReference type="InterPro" id="IPR042226">
    <property type="entry name" value="eFR1_2_sf"/>
</dbReference>
<dbReference type="FunFam" id="3.30.1330.30:FF:000008">
    <property type="entry name" value="Protein pelota homolog"/>
    <property type="match status" value="1"/>
</dbReference>
<keyword evidence="9" id="KW-1185">Reference proteome</keyword>
<evidence type="ECO:0000313" key="9">
    <source>
        <dbReference type="Proteomes" id="UP000660262"/>
    </source>
</evidence>
<dbReference type="AlphaFoldDB" id="A0A830HV00"/>
<dbReference type="SUPFAM" id="SSF159065">
    <property type="entry name" value="Dom34/Pelota N-terminal domain-like"/>
    <property type="match status" value="1"/>
</dbReference>
<dbReference type="GO" id="GO:0005737">
    <property type="term" value="C:cytoplasm"/>
    <property type="evidence" value="ECO:0007669"/>
    <property type="project" value="UniProtKB-SubCell"/>
</dbReference>
<dbReference type="InterPro" id="IPR005140">
    <property type="entry name" value="eRF1_Pelota-like_N"/>
</dbReference>
<gene>
    <name evidence="8" type="ORF">PPROV_000831500</name>
</gene>
<dbReference type="GO" id="GO:0070966">
    <property type="term" value="P:nuclear-transcribed mRNA catabolic process, no-go decay"/>
    <property type="evidence" value="ECO:0007669"/>
    <property type="project" value="InterPro"/>
</dbReference>
<dbReference type="Pfam" id="PF26356">
    <property type="entry name" value="Pelota_N"/>
    <property type="match status" value="1"/>
</dbReference>
<dbReference type="Pfam" id="PF03465">
    <property type="entry name" value="eRF1_3"/>
    <property type="match status" value="1"/>
</dbReference>
<dbReference type="InterPro" id="IPR038069">
    <property type="entry name" value="Pelota/DOM34_N"/>
</dbReference>
<dbReference type="InterPro" id="IPR029064">
    <property type="entry name" value="Ribosomal_eL30-like_sf"/>
</dbReference>
<dbReference type="PANTHER" id="PTHR10853">
    <property type="entry name" value="PELOTA"/>
    <property type="match status" value="1"/>
</dbReference>
<dbReference type="InterPro" id="IPR005142">
    <property type="entry name" value="eRF1_3"/>
</dbReference>
<dbReference type="Proteomes" id="UP000660262">
    <property type="component" value="Unassembled WGS sequence"/>
</dbReference>
<dbReference type="GO" id="GO:0071025">
    <property type="term" value="P:RNA surveillance"/>
    <property type="evidence" value="ECO:0007669"/>
    <property type="project" value="InterPro"/>
</dbReference>
<dbReference type="GO" id="GO:0070651">
    <property type="term" value="P:nonfunctional rRNA decay"/>
    <property type="evidence" value="ECO:0007669"/>
    <property type="project" value="TreeGrafter"/>
</dbReference>
<evidence type="ECO:0000256" key="1">
    <source>
        <dbReference type="ARBA" id="ARBA00001968"/>
    </source>
</evidence>
<evidence type="ECO:0000256" key="6">
    <source>
        <dbReference type="RuleBase" id="RU362019"/>
    </source>
</evidence>
<comment type="caution">
    <text evidence="8">The sequence shown here is derived from an EMBL/GenBank/DDBJ whole genome shotgun (WGS) entry which is preliminary data.</text>
</comment>
<dbReference type="NCBIfam" id="TIGR00111">
    <property type="entry name" value="pelota"/>
    <property type="match status" value="1"/>
</dbReference>
<dbReference type="PANTHER" id="PTHR10853:SF0">
    <property type="entry name" value="PROTEIN PELOTA HOMOLOG"/>
    <property type="match status" value="1"/>
</dbReference>
<organism evidence="8 9">
    <name type="scientific">Pycnococcus provasolii</name>
    <dbReference type="NCBI Taxonomy" id="41880"/>
    <lineage>
        <taxon>Eukaryota</taxon>
        <taxon>Viridiplantae</taxon>
        <taxon>Chlorophyta</taxon>
        <taxon>Pseudoscourfieldiophyceae</taxon>
        <taxon>Pseudoscourfieldiales</taxon>
        <taxon>Pycnococcaceae</taxon>
        <taxon>Pycnococcus</taxon>
    </lineage>
</organism>
<comment type="subcellular location">
    <subcellularLocation>
        <location evidence="2 6">Cytoplasm</location>
    </subcellularLocation>
</comment>
<keyword evidence="5 6" id="KW-0479">Metal-binding</keyword>
<sequence>MKLVKKDIEQARADGMPVGGWVELVADVPEDMWQVYQLVAPGDVLRTLTVRNVKKDNGKSSGQDGAGRAKSTATERVTLPLSVKVEATEFDPDALEMRCRGKVCAENEHVRVGSYHTLELELKRKFRIEKNEWDPLLLRRLEEACDPTKNADVAVLLVGEGTALVALVGGAVSTCRSRIEVALPRKRGAGALAGHERAVAKFYERCVESLARALDPPERWSDIRCLVIAGPGFHKEAVSSALDAACQDSTAGGALPAPLVTCLRSRRILATASSVAMRCVSDLLEDPVVAPRVADTKAAQDVAAMAKFQRCLSHNPERAFYGPGHVLAAVEAGAVETLLVLDEVVRPAKAGIAARMRWSRAVSDVEAAGGAALVFSSCHESGKQLAQLSGVAAVLRYPMPELEEEDDPQRLLREYAPELVAS</sequence>
<dbReference type="GO" id="GO:0032790">
    <property type="term" value="P:ribosome disassembly"/>
    <property type="evidence" value="ECO:0007669"/>
    <property type="project" value="TreeGrafter"/>
</dbReference>
<evidence type="ECO:0000256" key="5">
    <source>
        <dbReference type="ARBA" id="ARBA00022723"/>
    </source>
</evidence>
<dbReference type="InterPro" id="IPR004405">
    <property type="entry name" value="TF_pelota"/>
</dbReference>
<dbReference type="GO" id="GO:0070481">
    <property type="term" value="P:nuclear-transcribed mRNA catabolic process, non-stop decay"/>
    <property type="evidence" value="ECO:0007669"/>
    <property type="project" value="InterPro"/>
</dbReference>
<protein>
    <recommendedName>
        <fullName evidence="6">Protein pelota homolog</fullName>
    </recommendedName>
</protein>
<dbReference type="EMBL" id="BNJQ01000025">
    <property type="protein sequence ID" value="GHP09580.1"/>
    <property type="molecule type" value="Genomic_DNA"/>
</dbReference>
<comment type="similarity">
    <text evidence="3 6">Belongs to the eukaryotic release factor 1 family. Pelota subfamily.</text>
</comment>
<comment type="function">
    <text evidence="6">Component of the Pelota-HBS1L complex, a complex that recognizes stalled ribosomes and triggers the No-Go Decay (NGD) pathway. In the Pelota-HBS1L complex, pelo recognizes ribosomes stalled at the 3' end of an mRNA and engages stalled ribosomes by destabilizing mRNA in the mRNA channel.</text>
</comment>
<dbReference type="Gene3D" id="2.30.30.870">
    <property type="entry name" value="Pelota, domain A"/>
    <property type="match status" value="1"/>
</dbReference>
<dbReference type="InterPro" id="IPR005141">
    <property type="entry name" value="eRF1_2"/>
</dbReference>
<dbReference type="Pfam" id="PF03464">
    <property type="entry name" value="eRF1_2"/>
    <property type="match status" value="1"/>
</dbReference>
<evidence type="ECO:0000256" key="4">
    <source>
        <dbReference type="ARBA" id="ARBA00022490"/>
    </source>
</evidence>
<reference evidence="8" key="1">
    <citation type="submission" date="2020-10" db="EMBL/GenBank/DDBJ databases">
        <title>Unveiling of a novel bifunctional photoreceptor, Dualchrome1, isolated from a cosmopolitan green alga.</title>
        <authorList>
            <person name="Suzuki S."/>
            <person name="Kawachi M."/>
        </authorList>
    </citation>
    <scope>NUCLEOTIDE SEQUENCE</scope>
    <source>
        <strain evidence="8">NIES 2893</strain>
    </source>
</reference>
<evidence type="ECO:0000256" key="2">
    <source>
        <dbReference type="ARBA" id="ARBA00004496"/>
    </source>
</evidence>
<feature type="domain" description="eRF1/Pelota-like N-terminal" evidence="7">
    <location>
        <begin position="1"/>
        <end position="146"/>
    </location>
</feature>
<evidence type="ECO:0000256" key="3">
    <source>
        <dbReference type="ARBA" id="ARBA00009504"/>
    </source>
</evidence>
<evidence type="ECO:0000313" key="8">
    <source>
        <dbReference type="EMBL" id="GHP09580.1"/>
    </source>
</evidence>
<dbReference type="SUPFAM" id="SSF55315">
    <property type="entry name" value="L30e-like"/>
    <property type="match status" value="1"/>
</dbReference>
<evidence type="ECO:0000259" key="7">
    <source>
        <dbReference type="SMART" id="SM01194"/>
    </source>
</evidence>